<reference evidence="3" key="1">
    <citation type="submission" date="2021-04" db="EMBL/GenBank/DDBJ databases">
        <authorList>
            <person name="Tunstrom K."/>
        </authorList>
    </citation>
    <scope>NUCLEOTIDE SEQUENCE</scope>
</reference>
<dbReference type="GO" id="GO:0005737">
    <property type="term" value="C:cytoplasm"/>
    <property type="evidence" value="ECO:0007669"/>
    <property type="project" value="TreeGrafter"/>
</dbReference>
<evidence type="ECO:0000313" key="3">
    <source>
        <dbReference type="EMBL" id="CAG5053170.1"/>
    </source>
</evidence>
<dbReference type="PANTHER" id="PTHR11079:SF156">
    <property type="entry name" value="INACTIVE TRNA-SPECIFIC ADENOSINE DEAMINASE-LIKE PROTEIN 3-RELATED"/>
    <property type="match status" value="1"/>
</dbReference>
<proteinExistence type="predicted"/>
<dbReference type="GO" id="GO:0002100">
    <property type="term" value="P:tRNA wobble adenosine to inosine editing"/>
    <property type="evidence" value="ECO:0007669"/>
    <property type="project" value="InterPro"/>
</dbReference>
<organism evidence="3 4">
    <name type="scientific">Parnassius apollo</name>
    <name type="common">Apollo butterfly</name>
    <name type="synonym">Papilio apollo</name>
    <dbReference type="NCBI Taxonomy" id="110799"/>
    <lineage>
        <taxon>Eukaryota</taxon>
        <taxon>Metazoa</taxon>
        <taxon>Ecdysozoa</taxon>
        <taxon>Arthropoda</taxon>
        <taxon>Hexapoda</taxon>
        <taxon>Insecta</taxon>
        <taxon>Pterygota</taxon>
        <taxon>Neoptera</taxon>
        <taxon>Endopterygota</taxon>
        <taxon>Lepidoptera</taxon>
        <taxon>Glossata</taxon>
        <taxon>Ditrysia</taxon>
        <taxon>Papilionoidea</taxon>
        <taxon>Papilionidae</taxon>
        <taxon>Parnassiinae</taxon>
        <taxon>Parnassini</taxon>
        <taxon>Parnassius</taxon>
        <taxon>Parnassius</taxon>
    </lineage>
</organism>
<evidence type="ECO:0000256" key="1">
    <source>
        <dbReference type="ARBA" id="ARBA00022694"/>
    </source>
</evidence>
<evidence type="ECO:0000313" key="4">
    <source>
        <dbReference type="Proteomes" id="UP000691718"/>
    </source>
</evidence>
<gene>
    <name evidence="3" type="ORF">PAPOLLO_LOCUS25572</name>
</gene>
<dbReference type="Proteomes" id="UP000691718">
    <property type="component" value="Unassembled WGS sequence"/>
</dbReference>
<dbReference type="AlphaFoldDB" id="A0A8S3YA02"/>
<dbReference type="Pfam" id="PF00383">
    <property type="entry name" value="dCMP_cyt_deam_1"/>
    <property type="match status" value="1"/>
</dbReference>
<dbReference type="EMBL" id="CAJQZP010001539">
    <property type="protein sequence ID" value="CAG5053170.1"/>
    <property type="molecule type" value="Genomic_DNA"/>
</dbReference>
<keyword evidence="4" id="KW-1185">Reference proteome</keyword>
<sequence>MSIGIEPPVKKAKTFLNEDDYCNKIIDKCIEDIKNSQKNLEPVLSDDFQMSMPLIKVYVGIIKDPKDLSRTVLMLNEKIPLKELQHLKRVRKKEVILCPTNFIIGMSSIQQYIECNVEELKDTFQYFKELDVPLLPPKVKQQFKEWNKIWSCNFHPNVYLEKLVSGNFFTATELNFHRTYIEIAFEVSRWYILHLNLNTNEDDVFKSINSAVIVDPTIQSVVAVSFDNRDANPLQHSSMLAIDNVAKTQNGGVWSTENVNRDRTLSGISEELLTYLKLRYPSIKFGARKFINKCDMSSDEYNGNPSDGPYLCTGYFAYLIREPCVMCSMALVHARVKRIFFCFDNNFDGALKSKTKLHTISSLNHHFEVFTGFL</sequence>
<keyword evidence="1" id="KW-0819">tRNA processing</keyword>
<accession>A0A8S3YA02</accession>
<dbReference type="GO" id="GO:0046872">
    <property type="term" value="F:metal ion binding"/>
    <property type="evidence" value="ECO:0007669"/>
    <property type="project" value="UniProtKB-KW"/>
</dbReference>
<protein>
    <submittedName>
        <fullName evidence="3">(apollo) hypothetical protein</fullName>
    </submittedName>
</protein>
<dbReference type="GO" id="GO:0005634">
    <property type="term" value="C:nucleus"/>
    <property type="evidence" value="ECO:0007669"/>
    <property type="project" value="TreeGrafter"/>
</dbReference>
<dbReference type="PANTHER" id="PTHR11079">
    <property type="entry name" value="CYTOSINE DEAMINASE FAMILY MEMBER"/>
    <property type="match status" value="1"/>
</dbReference>
<dbReference type="InterPro" id="IPR002125">
    <property type="entry name" value="CMP_dCMP_dom"/>
</dbReference>
<comment type="caution">
    <text evidence="3">The sequence shown here is derived from an EMBL/GenBank/DDBJ whole genome shotgun (WGS) entry which is preliminary data.</text>
</comment>
<dbReference type="GO" id="GO:0052717">
    <property type="term" value="F:tRNA-specific adenosine-34 deaminase activity"/>
    <property type="evidence" value="ECO:0007669"/>
    <property type="project" value="TreeGrafter"/>
</dbReference>
<name>A0A8S3YA02_PARAO</name>
<dbReference type="OrthoDB" id="3180714at2759"/>
<evidence type="ECO:0000259" key="2">
    <source>
        <dbReference type="PROSITE" id="PS51747"/>
    </source>
</evidence>
<feature type="domain" description="CMP/dCMP-type deaminase" evidence="2">
    <location>
        <begin position="229"/>
        <end position="370"/>
    </location>
</feature>
<dbReference type="PROSITE" id="PS51747">
    <property type="entry name" value="CYT_DCMP_DEAMINASES_2"/>
    <property type="match status" value="1"/>
</dbReference>